<keyword evidence="7" id="KW-1185">Reference proteome</keyword>
<evidence type="ECO:0000256" key="4">
    <source>
        <dbReference type="SAM" id="Coils"/>
    </source>
</evidence>
<comment type="caution">
    <text evidence="6">The sequence shown here is derived from an EMBL/GenBank/DDBJ whole genome shotgun (WGS) entry which is preliminary data.</text>
</comment>
<name>A0AAV5HZX4_9ROSI</name>
<feature type="coiled-coil region" evidence="4">
    <location>
        <begin position="33"/>
        <end position="60"/>
    </location>
</feature>
<dbReference type="GO" id="GO:0043565">
    <property type="term" value="F:sequence-specific DNA binding"/>
    <property type="evidence" value="ECO:0007669"/>
    <property type="project" value="TreeGrafter"/>
</dbReference>
<comment type="subcellular location">
    <subcellularLocation>
        <location evidence="1">Nucleus</location>
    </subcellularLocation>
</comment>
<evidence type="ECO:0000313" key="7">
    <source>
        <dbReference type="Proteomes" id="UP001054252"/>
    </source>
</evidence>
<dbReference type="Proteomes" id="UP001054252">
    <property type="component" value="Unassembled WGS sequence"/>
</dbReference>
<keyword evidence="4" id="KW-0175">Coiled coil</keyword>
<evidence type="ECO:0000313" key="6">
    <source>
        <dbReference type="EMBL" id="GKU94368.1"/>
    </source>
</evidence>
<dbReference type="InterPro" id="IPR054502">
    <property type="entry name" value="bHLH-TF_ACT-like_plant"/>
</dbReference>
<reference evidence="6 7" key="1">
    <citation type="journal article" date="2021" name="Commun. Biol.">
        <title>The genome of Shorea leprosula (Dipterocarpaceae) highlights the ecological relevance of drought in aseasonal tropical rainforests.</title>
        <authorList>
            <person name="Ng K.K.S."/>
            <person name="Kobayashi M.J."/>
            <person name="Fawcett J.A."/>
            <person name="Hatakeyama M."/>
            <person name="Paape T."/>
            <person name="Ng C.H."/>
            <person name="Ang C.C."/>
            <person name="Tnah L.H."/>
            <person name="Lee C.T."/>
            <person name="Nishiyama T."/>
            <person name="Sese J."/>
            <person name="O'Brien M.J."/>
            <person name="Copetti D."/>
            <person name="Mohd Noor M.I."/>
            <person name="Ong R.C."/>
            <person name="Putra M."/>
            <person name="Sireger I.Z."/>
            <person name="Indrioko S."/>
            <person name="Kosugi Y."/>
            <person name="Izuno A."/>
            <person name="Isagi Y."/>
            <person name="Lee S.L."/>
            <person name="Shimizu K.K."/>
        </authorList>
    </citation>
    <scope>NUCLEOTIDE SEQUENCE [LARGE SCALE GENOMIC DNA]</scope>
    <source>
        <strain evidence="6">214</strain>
    </source>
</reference>
<dbReference type="AlphaFoldDB" id="A0AAV5HZX4"/>
<keyword evidence="2" id="KW-0238">DNA-binding</keyword>
<accession>A0AAV5HZX4</accession>
<sequence>MVTKLQRRTPGLRKLHLLRARNGSKSVKRSSIILDALLYIQKLKLKLQELQREHLNLLAIKNKYLCLMKHDQIPKEVKVEKTGEGFLVRVICKKEGHMLVSILEAFDEMGLNVVQARVSCNNFFAMEAITVAQDPQGTDVKNVTQAVLKALEREGG</sequence>
<dbReference type="GO" id="GO:0003700">
    <property type="term" value="F:DNA-binding transcription factor activity"/>
    <property type="evidence" value="ECO:0007669"/>
    <property type="project" value="TreeGrafter"/>
</dbReference>
<dbReference type="Pfam" id="PF22754">
    <property type="entry name" value="bHLH-TF_ACT-like_plant"/>
    <property type="match status" value="1"/>
</dbReference>
<evidence type="ECO:0000259" key="5">
    <source>
        <dbReference type="Pfam" id="PF22754"/>
    </source>
</evidence>
<keyword evidence="3" id="KW-0539">Nucleus</keyword>
<gene>
    <name evidence="6" type="ORF">SLEP1_g7870</name>
</gene>
<organism evidence="6 7">
    <name type="scientific">Rubroshorea leprosula</name>
    <dbReference type="NCBI Taxonomy" id="152421"/>
    <lineage>
        <taxon>Eukaryota</taxon>
        <taxon>Viridiplantae</taxon>
        <taxon>Streptophyta</taxon>
        <taxon>Embryophyta</taxon>
        <taxon>Tracheophyta</taxon>
        <taxon>Spermatophyta</taxon>
        <taxon>Magnoliopsida</taxon>
        <taxon>eudicotyledons</taxon>
        <taxon>Gunneridae</taxon>
        <taxon>Pentapetalae</taxon>
        <taxon>rosids</taxon>
        <taxon>malvids</taxon>
        <taxon>Malvales</taxon>
        <taxon>Dipterocarpaceae</taxon>
        <taxon>Rubroshorea</taxon>
    </lineage>
</organism>
<evidence type="ECO:0000256" key="1">
    <source>
        <dbReference type="ARBA" id="ARBA00004123"/>
    </source>
</evidence>
<proteinExistence type="predicted"/>
<evidence type="ECO:0000256" key="2">
    <source>
        <dbReference type="ARBA" id="ARBA00023125"/>
    </source>
</evidence>
<feature type="domain" description="Plant bHLH transcription factor ACT-like" evidence="5">
    <location>
        <begin position="76"/>
        <end position="151"/>
    </location>
</feature>
<protein>
    <recommendedName>
        <fullName evidence="5">Plant bHLH transcription factor ACT-like domain-containing protein</fullName>
    </recommendedName>
</protein>
<dbReference type="InterPro" id="IPR051358">
    <property type="entry name" value="TF_AMS/ICE1/BHLH6-like"/>
</dbReference>
<dbReference type="PANTHER" id="PTHR31945:SF27">
    <property type="entry name" value="TRANSCRIPTION FACTOR BHLH35-LIKE PROTEIN"/>
    <property type="match status" value="1"/>
</dbReference>
<dbReference type="EMBL" id="BPVZ01000008">
    <property type="protein sequence ID" value="GKU94368.1"/>
    <property type="molecule type" value="Genomic_DNA"/>
</dbReference>
<dbReference type="GO" id="GO:0005634">
    <property type="term" value="C:nucleus"/>
    <property type="evidence" value="ECO:0007669"/>
    <property type="project" value="UniProtKB-SubCell"/>
</dbReference>
<dbReference type="PANTHER" id="PTHR31945">
    <property type="entry name" value="TRANSCRIPTION FACTOR SCREAM2-RELATED"/>
    <property type="match status" value="1"/>
</dbReference>
<evidence type="ECO:0000256" key="3">
    <source>
        <dbReference type="ARBA" id="ARBA00023242"/>
    </source>
</evidence>